<dbReference type="GO" id="GO:0042407">
    <property type="term" value="P:cristae formation"/>
    <property type="evidence" value="ECO:0007669"/>
    <property type="project" value="TreeGrafter"/>
</dbReference>
<gene>
    <name evidence="5" type="ORF">DLAC_05672</name>
</gene>
<dbReference type="Pfam" id="PF00226">
    <property type="entry name" value="DnaJ"/>
    <property type="match status" value="1"/>
</dbReference>
<dbReference type="Proteomes" id="UP000076078">
    <property type="component" value="Unassembled WGS sequence"/>
</dbReference>
<dbReference type="Gene3D" id="1.10.287.110">
    <property type="entry name" value="DnaJ domain"/>
    <property type="match status" value="1"/>
</dbReference>
<dbReference type="InterPro" id="IPR052243">
    <property type="entry name" value="Mito_inner_membrane_organizer"/>
</dbReference>
<proteinExistence type="predicted"/>
<dbReference type="PANTHER" id="PTHR44157:SF1">
    <property type="entry name" value="DNAJ HOMOLOG SUBFAMILY C MEMBER 11"/>
    <property type="match status" value="1"/>
</dbReference>
<comment type="caution">
    <text evidence="5">The sequence shown here is derived from an EMBL/GenBank/DDBJ whole genome shotgun (WGS) entry which is preliminary data.</text>
</comment>
<dbReference type="GO" id="GO:0005739">
    <property type="term" value="C:mitochondrion"/>
    <property type="evidence" value="ECO:0007669"/>
    <property type="project" value="GOC"/>
</dbReference>
<dbReference type="STRING" id="361077.A0A151ZGG3"/>
<dbReference type="InterPro" id="IPR036869">
    <property type="entry name" value="J_dom_sf"/>
</dbReference>
<dbReference type="EMBL" id="LODT01000028">
    <property type="protein sequence ID" value="KYQ93061.1"/>
    <property type="molecule type" value="Genomic_DNA"/>
</dbReference>
<accession>A0A151ZGG3</accession>
<dbReference type="FunCoup" id="A0A151ZGG3">
    <property type="interactions" value="128"/>
</dbReference>
<dbReference type="InParanoid" id="A0A151ZGG3"/>
<evidence type="ECO:0000256" key="1">
    <source>
        <dbReference type="ARBA" id="ARBA00023186"/>
    </source>
</evidence>
<feature type="domain" description="J" evidence="4">
    <location>
        <begin position="49"/>
        <end position="117"/>
    </location>
</feature>
<dbReference type="CDD" id="cd06257">
    <property type="entry name" value="DnaJ"/>
    <property type="match status" value="1"/>
</dbReference>
<evidence type="ECO:0000259" key="4">
    <source>
        <dbReference type="PROSITE" id="PS50076"/>
    </source>
</evidence>
<feature type="coiled-coil region" evidence="2">
    <location>
        <begin position="127"/>
        <end position="154"/>
    </location>
</feature>
<keyword evidence="2" id="KW-0175">Coiled coil</keyword>
<evidence type="ECO:0000313" key="6">
    <source>
        <dbReference type="Proteomes" id="UP000076078"/>
    </source>
</evidence>
<keyword evidence="1" id="KW-0143">Chaperone</keyword>
<dbReference type="PROSITE" id="PS50076">
    <property type="entry name" value="DNAJ_2"/>
    <property type="match status" value="1"/>
</dbReference>
<dbReference type="OrthoDB" id="18010at2759"/>
<feature type="region of interest" description="Disordered" evidence="3">
    <location>
        <begin position="1"/>
        <end position="30"/>
    </location>
</feature>
<reference evidence="5 6" key="1">
    <citation type="submission" date="2015-12" db="EMBL/GenBank/DDBJ databases">
        <title>Dictyostelia acquired genes for synthesis and detection of signals that induce cell-type specialization by lateral gene transfer from prokaryotes.</title>
        <authorList>
            <person name="Gloeckner G."/>
            <person name="Schaap P."/>
        </authorList>
    </citation>
    <scope>NUCLEOTIDE SEQUENCE [LARGE SCALE GENOMIC DNA]</scope>
    <source>
        <strain evidence="5 6">TK</strain>
    </source>
</reference>
<name>A0A151ZGG3_TIELA</name>
<dbReference type="InterPro" id="IPR024586">
    <property type="entry name" value="DnaJ-like_C11_C"/>
</dbReference>
<dbReference type="Pfam" id="PF11875">
    <property type="entry name" value="DnaJ-like_C11_C"/>
    <property type="match status" value="1"/>
</dbReference>
<dbReference type="OMA" id="QLDKHTM"/>
<dbReference type="SUPFAM" id="SSF46565">
    <property type="entry name" value="Chaperone J-domain"/>
    <property type="match status" value="1"/>
</dbReference>
<dbReference type="AlphaFoldDB" id="A0A151ZGG3"/>
<sequence length="589" mass="67854">MDTPPDTFQEFNKENKQKSNPSIINDLEDNSDIEEDDVEELIKKQNEIDFYALLNVSRDATVDEIKNSYKKLAFTYHPDKQFSEELKQLSQDQFSLISLAKDTLCDPKLRAIYDEFGFDALQNSKAIVNKYEEIDNLIKAIDRIQKQIKEDKLLQDMYAQGQQSIKISYNHEYRLFQFNSYRSMQTFKFASKIGIIDFTPTIKYDRQQVTPELDINYNYAFSNKNHINISHKLSDIMKLSKITFTSLVRPDIIGSLQCTLFRGIPVEGGVSLTKNLNETLQATVSASSGVTQHLISMNLKRTVEKRIFDVTLSAGSQSQLEASVSRRVPISNGSTIGIVLSAHHGFYSLFDQSLTSISAVVTKRISRVFQMSLTMQYTPTKYQYILGFHHKYQSFEIPIPIYTDISLFNSLLFFTIPSVTLSLMKLVFINPLLRKSDSQKLDLMKRSRYESMSAAKKKAEIDIQLMTPTVQKKILQEQTKNGLIIQEAIYGILNEKPTKQQKTTTNEEYMEFPPFINVTIPLQYLVEDSKLSLHPNKKSDLLGFWDPRIDISDGKQLKVTYFFQNKLHRVTVNEYDQLVIPLRSHLINN</sequence>
<evidence type="ECO:0000256" key="2">
    <source>
        <dbReference type="SAM" id="Coils"/>
    </source>
</evidence>
<keyword evidence="6" id="KW-1185">Reference proteome</keyword>
<dbReference type="PRINTS" id="PR00625">
    <property type="entry name" value="JDOMAIN"/>
</dbReference>
<dbReference type="PANTHER" id="PTHR44157">
    <property type="entry name" value="DNAJ HOMOLOG SUBFAMILY C MEMBER 11"/>
    <property type="match status" value="1"/>
</dbReference>
<organism evidence="5 6">
    <name type="scientific">Tieghemostelium lacteum</name>
    <name type="common">Slime mold</name>
    <name type="synonym">Dictyostelium lacteum</name>
    <dbReference type="NCBI Taxonomy" id="361077"/>
    <lineage>
        <taxon>Eukaryota</taxon>
        <taxon>Amoebozoa</taxon>
        <taxon>Evosea</taxon>
        <taxon>Eumycetozoa</taxon>
        <taxon>Dictyostelia</taxon>
        <taxon>Dictyosteliales</taxon>
        <taxon>Raperosteliaceae</taxon>
        <taxon>Tieghemostelium</taxon>
    </lineage>
</organism>
<dbReference type="InterPro" id="IPR001623">
    <property type="entry name" value="DnaJ_domain"/>
</dbReference>
<evidence type="ECO:0000313" key="5">
    <source>
        <dbReference type="EMBL" id="KYQ93061.1"/>
    </source>
</evidence>
<evidence type="ECO:0000256" key="3">
    <source>
        <dbReference type="SAM" id="MobiDB-lite"/>
    </source>
</evidence>
<dbReference type="SMART" id="SM00271">
    <property type="entry name" value="DnaJ"/>
    <property type="match status" value="1"/>
</dbReference>
<protein>
    <submittedName>
        <fullName evidence="5">DNAJ heat shock N-terminal domain-containing protein</fullName>
    </submittedName>
</protein>
<keyword evidence="5" id="KW-0346">Stress response</keyword>